<dbReference type="Pfam" id="PF02518">
    <property type="entry name" value="HATPase_c"/>
    <property type="match status" value="1"/>
</dbReference>
<sequence length="393" mass="42323">MALRIGVMGGLGQEGGLHLVASLYDRTVLRRRKTIAPEPPQWEIPDGLLEVLSLVDAEYLVLAPGEVVVKSSRGGSILTLIKEGRLSSDPLITLIRAVRRSGKYQEATIELPRGPVGEGTHDLLVRATPSGHQGLVVALIFDDSELRRLDSIRRDFVANISHELKTPIGALSILSEAVLGASDDPEAVTKFSSRMLVETKRLTDLVQEIINLSRLQDEDPLKNAQVLNVSDIINEAIDSSRLSAESRDITLVFGAADKSEVLGDRAQIEMAVSNLIENAINYSPNGTQIGIGLNCDDGLVKISVSDQGLGIAEKDLERIFERFYRVDPARSRATGGTGLGLSIVKHVVTNHGGDVSVWSAEGSGSTFTIRLPLYVGQGNSLDQATHDAAEANR</sequence>
<evidence type="ECO:0000313" key="16">
    <source>
        <dbReference type="EMBL" id="CAB4981670.1"/>
    </source>
</evidence>
<dbReference type="CDD" id="cd00082">
    <property type="entry name" value="HisKA"/>
    <property type="match status" value="1"/>
</dbReference>
<evidence type="ECO:0000259" key="8">
    <source>
        <dbReference type="PROSITE" id="PS50109"/>
    </source>
</evidence>
<dbReference type="EMBL" id="CAFABH010000012">
    <property type="protein sequence ID" value="CAB4828600.1"/>
    <property type="molecule type" value="Genomic_DNA"/>
</dbReference>
<dbReference type="EMBL" id="CAFBNH010000005">
    <property type="protein sequence ID" value="CAB4947959.1"/>
    <property type="molecule type" value="Genomic_DNA"/>
</dbReference>
<evidence type="ECO:0000256" key="1">
    <source>
        <dbReference type="ARBA" id="ARBA00000085"/>
    </source>
</evidence>
<proteinExistence type="predicted"/>
<dbReference type="EC" id="2.7.13.3" evidence="2"/>
<evidence type="ECO:0000313" key="14">
    <source>
        <dbReference type="EMBL" id="CAB4864021.1"/>
    </source>
</evidence>
<evidence type="ECO:0000313" key="13">
    <source>
        <dbReference type="EMBL" id="CAB4828600.1"/>
    </source>
</evidence>
<dbReference type="GO" id="GO:0000155">
    <property type="term" value="F:phosphorelay sensor kinase activity"/>
    <property type="evidence" value="ECO:0007669"/>
    <property type="project" value="InterPro"/>
</dbReference>
<accession>A0A6J7UZ69</accession>
<feature type="domain" description="Histidine kinase" evidence="8">
    <location>
        <begin position="159"/>
        <end position="375"/>
    </location>
</feature>
<dbReference type="PANTHER" id="PTHR45453:SF1">
    <property type="entry name" value="PHOSPHATE REGULON SENSOR PROTEIN PHOR"/>
    <property type="match status" value="1"/>
</dbReference>
<keyword evidence="5" id="KW-0418">Kinase</keyword>
<evidence type="ECO:0000256" key="2">
    <source>
        <dbReference type="ARBA" id="ARBA00012438"/>
    </source>
</evidence>
<dbReference type="FunFam" id="1.10.287.130:FF:000001">
    <property type="entry name" value="Two-component sensor histidine kinase"/>
    <property type="match status" value="1"/>
</dbReference>
<evidence type="ECO:0000313" key="11">
    <source>
        <dbReference type="EMBL" id="CAB4727743.1"/>
    </source>
</evidence>
<dbReference type="Gene3D" id="3.30.565.10">
    <property type="entry name" value="Histidine kinase-like ATPase, C-terminal domain"/>
    <property type="match status" value="1"/>
</dbReference>
<evidence type="ECO:0000313" key="9">
    <source>
        <dbReference type="EMBL" id="CAB4332990.1"/>
    </source>
</evidence>
<evidence type="ECO:0000313" key="17">
    <source>
        <dbReference type="EMBL" id="CAB5071243.1"/>
    </source>
</evidence>
<dbReference type="EMBL" id="CAEZZW010000004">
    <property type="protein sequence ID" value="CAB4780504.1"/>
    <property type="molecule type" value="Genomic_DNA"/>
</dbReference>
<dbReference type="InterPro" id="IPR005467">
    <property type="entry name" value="His_kinase_dom"/>
</dbReference>
<dbReference type="InterPro" id="IPR036097">
    <property type="entry name" value="HisK_dim/P_sf"/>
</dbReference>
<dbReference type="EMBL" id="CAEZXO010000003">
    <property type="protein sequence ID" value="CAB4689546.1"/>
    <property type="molecule type" value="Genomic_DNA"/>
</dbReference>
<dbReference type="InterPro" id="IPR003594">
    <property type="entry name" value="HATPase_dom"/>
</dbReference>
<dbReference type="CDD" id="cd00075">
    <property type="entry name" value="HATPase"/>
    <property type="match status" value="1"/>
</dbReference>
<dbReference type="EMBL" id="CAFBOC010000013">
    <property type="protein sequence ID" value="CAB4981670.1"/>
    <property type="molecule type" value="Genomic_DNA"/>
</dbReference>
<dbReference type="InterPro" id="IPR050351">
    <property type="entry name" value="BphY/WalK/GraS-like"/>
</dbReference>
<evidence type="ECO:0000256" key="4">
    <source>
        <dbReference type="ARBA" id="ARBA00022679"/>
    </source>
</evidence>
<reference evidence="17" key="1">
    <citation type="submission" date="2020-05" db="EMBL/GenBank/DDBJ databases">
        <authorList>
            <person name="Chiriac C."/>
            <person name="Salcher M."/>
            <person name="Ghai R."/>
            <person name="Kavagutti S V."/>
        </authorList>
    </citation>
    <scope>NUCLEOTIDE SEQUENCE</scope>
</reference>
<protein>
    <recommendedName>
        <fullName evidence="2">histidine kinase</fullName>
        <ecNumber evidence="2">2.7.13.3</ecNumber>
    </recommendedName>
</protein>
<dbReference type="SMART" id="SM00387">
    <property type="entry name" value="HATPase_c"/>
    <property type="match status" value="1"/>
</dbReference>
<keyword evidence="7" id="KW-0472">Membrane</keyword>
<dbReference type="AlphaFoldDB" id="A0A6J7UZ69"/>
<evidence type="ECO:0000256" key="6">
    <source>
        <dbReference type="ARBA" id="ARBA00023012"/>
    </source>
</evidence>
<dbReference type="FunFam" id="3.30.565.10:FF:000006">
    <property type="entry name" value="Sensor histidine kinase WalK"/>
    <property type="match status" value="1"/>
</dbReference>
<dbReference type="EMBL" id="CAFBQX010000002">
    <property type="protein sequence ID" value="CAB5071243.1"/>
    <property type="molecule type" value="Genomic_DNA"/>
</dbReference>
<evidence type="ECO:0000313" key="15">
    <source>
        <dbReference type="EMBL" id="CAB4947959.1"/>
    </source>
</evidence>
<dbReference type="PROSITE" id="PS50109">
    <property type="entry name" value="HIS_KIN"/>
    <property type="match status" value="1"/>
</dbReference>
<dbReference type="EMBL" id="CAFBLD010000004">
    <property type="protein sequence ID" value="CAB4864021.1"/>
    <property type="molecule type" value="Genomic_DNA"/>
</dbReference>
<evidence type="ECO:0000313" key="10">
    <source>
        <dbReference type="EMBL" id="CAB4689546.1"/>
    </source>
</evidence>
<dbReference type="SMART" id="SM00388">
    <property type="entry name" value="HisKA"/>
    <property type="match status" value="1"/>
</dbReference>
<dbReference type="Gene3D" id="1.10.287.130">
    <property type="match status" value="1"/>
</dbReference>
<organism evidence="17">
    <name type="scientific">freshwater metagenome</name>
    <dbReference type="NCBI Taxonomy" id="449393"/>
    <lineage>
        <taxon>unclassified sequences</taxon>
        <taxon>metagenomes</taxon>
        <taxon>ecological metagenomes</taxon>
    </lineage>
</organism>
<evidence type="ECO:0000256" key="5">
    <source>
        <dbReference type="ARBA" id="ARBA00022777"/>
    </source>
</evidence>
<dbReference type="GO" id="GO:0005886">
    <property type="term" value="C:plasma membrane"/>
    <property type="evidence" value="ECO:0007669"/>
    <property type="project" value="TreeGrafter"/>
</dbReference>
<keyword evidence="4" id="KW-0808">Transferase</keyword>
<dbReference type="GO" id="GO:0016036">
    <property type="term" value="P:cellular response to phosphate starvation"/>
    <property type="evidence" value="ECO:0007669"/>
    <property type="project" value="TreeGrafter"/>
</dbReference>
<evidence type="ECO:0000256" key="3">
    <source>
        <dbReference type="ARBA" id="ARBA00022553"/>
    </source>
</evidence>
<dbReference type="SUPFAM" id="SSF47384">
    <property type="entry name" value="Homodimeric domain of signal transducing histidine kinase"/>
    <property type="match status" value="1"/>
</dbReference>
<gene>
    <name evidence="10" type="ORF">UFOPK2510_00578</name>
    <name evidence="11" type="ORF">UFOPK2718_01033</name>
    <name evidence="12" type="ORF">UFOPK2936_00871</name>
    <name evidence="13" type="ORF">UFOPK3174_00840</name>
    <name evidence="14" type="ORF">UFOPK3328_00647</name>
    <name evidence="15" type="ORF">UFOPK3779_01000</name>
    <name evidence="16" type="ORF">UFOPK3913_01179</name>
    <name evidence="9" type="ORF">UFOPK4107_00367</name>
    <name evidence="17" type="ORF">UFOPK4403_00557</name>
</gene>
<dbReference type="InterPro" id="IPR003661">
    <property type="entry name" value="HisK_dim/P_dom"/>
</dbReference>
<dbReference type="Pfam" id="PF00512">
    <property type="entry name" value="HisKA"/>
    <property type="match status" value="1"/>
</dbReference>
<name>A0A6J7UZ69_9ZZZZ</name>
<dbReference type="EMBL" id="CAESAE010000002">
    <property type="protein sequence ID" value="CAB4332990.1"/>
    <property type="molecule type" value="Genomic_DNA"/>
</dbReference>
<dbReference type="PRINTS" id="PR00344">
    <property type="entry name" value="BCTRLSENSOR"/>
</dbReference>
<dbReference type="GO" id="GO:0004721">
    <property type="term" value="F:phosphoprotein phosphatase activity"/>
    <property type="evidence" value="ECO:0007669"/>
    <property type="project" value="TreeGrafter"/>
</dbReference>
<dbReference type="EMBL" id="CAEZYM010000009">
    <property type="protein sequence ID" value="CAB4727743.1"/>
    <property type="molecule type" value="Genomic_DNA"/>
</dbReference>
<keyword evidence="3" id="KW-0597">Phosphoprotein</keyword>
<evidence type="ECO:0000256" key="7">
    <source>
        <dbReference type="ARBA" id="ARBA00023136"/>
    </source>
</evidence>
<dbReference type="SUPFAM" id="SSF55874">
    <property type="entry name" value="ATPase domain of HSP90 chaperone/DNA topoisomerase II/histidine kinase"/>
    <property type="match status" value="1"/>
</dbReference>
<comment type="catalytic activity">
    <reaction evidence="1">
        <text>ATP + protein L-histidine = ADP + protein N-phospho-L-histidine.</text>
        <dbReference type="EC" id="2.7.13.3"/>
    </reaction>
</comment>
<dbReference type="PANTHER" id="PTHR45453">
    <property type="entry name" value="PHOSPHATE REGULON SENSOR PROTEIN PHOR"/>
    <property type="match status" value="1"/>
</dbReference>
<dbReference type="InterPro" id="IPR004358">
    <property type="entry name" value="Sig_transdc_His_kin-like_C"/>
</dbReference>
<keyword evidence="6" id="KW-0902">Two-component regulatory system</keyword>
<evidence type="ECO:0000313" key="12">
    <source>
        <dbReference type="EMBL" id="CAB4780504.1"/>
    </source>
</evidence>
<dbReference type="InterPro" id="IPR036890">
    <property type="entry name" value="HATPase_C_sf"/>
</dbReference>